<dbReference type="EMBL" id="CYZN01000008">
    <property type="protein sequence ID" value="CUN93532.1"/>
    <property type="molecule type" value="Genomic_DNA"/>
</dbReference>
<accession>A0A174AY86</accession>
<dbReference type="Proteomes" id="UP000095431">
    <property type="component" value="Unassembled WGS sequence"/>
</dbReference>
<proteinExistence type="predicted"/>
<protein>
    <submittedName>
        <fullName evidence="1">Uncharacterized protein</fullName>
    </submittedName>
</protein>
<evidence type="ECO:0000313" key="1">
    <source>
        <dbReference type="EMBL" id="CUN93532.1"/>
    </source>
</evidence>
<dbReference type="AlphaFoldDB" id="A0A174AY86"/>
<dbReference type="RefSeq" id="WP_055200074.1">
    <property type="nucleotide sequence ID" value="NZ_BTHH01000009.1"/>
</dbReference>
<evidence type="ECO:0000313" key="2">
    <source>
        <dbReference type="Proteomes" id="UP000095431"/>
    </source>
</evidence>
<sequence length="104" mass="11785">MKKFKEKRMASYVFRSNELIQEGKTKEAAELIGKGLGYYSSNIIHAITPYATADAGLISTVLCHLASEIEEKNSGAKEMREWAETHVEKPELKEIKRIKKPNCK</sequence>
<reference evidence="1 2" key="1">
    <citation type="submission" date="2015-09" db="EMBL/GenBank/DDBJ databases">
        <authorList>
            <consortium name="Pathogen Informatics"/>
        </authorList>
    </citation>
    <scope>NUCLEOTIDE SEQUENCE [LARGE SCALE GENOMIC DNA]</scope>
    <source>
        <strain evidence="1 2">2789STDY5834863</strain>
    </source>
</reference>
<name>A0A174AY86_9FIRM</name>
<gene>
    <name evidence="1" type="ORF">ERS852478_01420</name>
</gene>
<organism evidence="1 2">
    <name type="scientific">Blautia wexlerae</name>
    <dbReference type="NCBI Taxonomy" id="418240"/>
    <lineage>
        <taxon>Bacteria</taxon>
        <taxon>Bacillati</taxon>
        <taxon>Bacillota</taxon>
        <taxon>Clostridia</taxon>
        <taxon>Lachnospirales</taxon>
        <taxon>Lachnospiraceae</taxon>
        <taxon>Blautia</taxon>
    </lineage>
</organism>